<dbReference type="AlphaFoldDB" id="A0A8J0U4T2"/>
<evidence type="ECO:0000256" key="2">
    <source>
        <dbReference type="SAM" id="SignalP"/>
    </source>
</evidence>
<keyword evidence="3" id="KW-1185">Reference proteome</keyword>
<dbReference type="KEGG" id="xla:108704187"/>
<protein>
    <submittedName>
        <fullName evidence="4">Uncharacterized protein LOC108704187</fullName>
    </submittedName>
</protein>
<sequence length="209" mass="23565">MRSLILTLLLLTRLLKERNIRDKIQPSCSWSDEAYYQLSLVAEESSPVCPVSSIERSPDVGLVQELPQLLPPIHPGPTIYVDFPSVSDTWDEWSPAEMLEDLISSDPFYVFLCITLDLLGLLYYWKRKPKEEDDAGKEAQSQEASESILGQCPQPGIAAQKADKKPKKKHLGFRVRKRLYRAPRKVKKSGKAKEGKNEFASLSMLSACA</sequence>
<keyword evidence="2" id="KW-0732">Signal</keyword>
<feature type="region of interest" description="Disordered" evidence="1">
    <location>
        <begin position="134"/>
        <end position="172"/>
    </location>
</feature>
<evidence type="ECO:0000256" key="1">
    <source>
        <dbReference type="SAM" id="MobiDB-lite"/>
    </source>
</evidence>
<dbReference type="OrthoDB" id="10528124at2759"/>
<dbReference type="Proteomes" id="UP000186698">
    <property type="component" value="Chromosome 9_10S"/>
</dbReference>
<accession>A0A8J0U4T2</accession>
<feature type="chain" id="PRO_5035216966" evidence="2">
    <location>
        <begin position="18"/>
        <end position="209"/>
    </location>
</feature>
<gene>
    <name evidence="4" type="primary">LOC108704187</name>
</gene>
<organism evidence="3 4">
    <name type="scientific">Xenopus laevis</name>
    <name type="common">African clawed frog</name>
    <dbReference type="NCBI Taxonomy" id="8355"/>
    <lineage>
        <taxon>Eukaryota</taxon>
        <taxon>Metazoa</taxon>
        <taxon>Chordata</taxon>
        <taxon>Craniata</taxon>
        <taxon>Vertebrata</taxon>
        <taxon>Euteleostomi</taxon>
        <taxon>Amphibia</taxon>
        <taxon>Batrachia</taxon>
        <taxon>Anura</taxon>
        <taxon>Pipoidea</taxon>
        <taxon>Pipidae</taxon>
        <taxon>Xenopodinae</taxon>
        <taxon>Xenopus</taxon>
        <taxon>Xenopus</taxon>
    </lineage>
</organism>
<proteinExistence type="predicted"/>
<feature type="signal peptide" evidence="2">
    <location>
        <begin position="1"/>
        <end position="17"/>
    </location>
</feature>
<name>A0A8J0U4T2_XENLA</name>
<reference evidence="4" key="1">
    <citation type="submission" date="2025-08" db="UniProtKB">
        <authorList>
            <consortium name="RefSeq"/>
        </authorList>
    </citation>
    <scope>IDENTIFICATION</scope>
    <source>
        <strain evidence="4">J_2021</strain>
        <tissue evidence="4">Erythrocytes</tissue>
    </source>
</reference>
<dbReference type="RefSeq" id="XP_018096128.1">
    <property type="nucleotide sequence ID" value="XM_018240639.2"/>
</dbReference>
<evidence type="ECO:0000313" key="3">
    <source>
        <dbReference type="Proteomes" id="UP000186698"/>
    </source>
</evidence>
<dbReference type="GeneID" id="108704187"/>
<evidence type="ECO:0000313" key="4">
    <source>
        <dbReference type="RefSeq" id="XP_018096128.1"/>
    </source>
</evidence>